<evidence type="ECO:0000313" key="2">
    <source>
        <dbReference type="WBParaSite" id="PS1159_v2.g16465.t1"/>
    </source>
</evidence>
<sequence>MERLAVLVHDEIGLTDIRFSSFCYARSFSWMLHCLTMMVLFTLCYIIIIYCFVKTNMYFNKNSEFNTSNGTSSNERILKCQKEVTKALCLQSILPTINVIELVFQTTLLPVLFPGVHIVHVMVYAAIPLYCIPLLNPFIIIITVKPYWRAILSIIPWMKNTRIYASTHGTTIATPSIQVPLSSIHR</sequence>
<dbReference type="WBParaSite" id="PS1159_v2.g16465.t1">
    <property type="protein sequence ID" value="PS1159_v2.g16465.t1"/>
    <property type="gene ID" value="PS1159_v2.g16465"/>
</dbReference>
<proteinExistence type="predicted"/>
<reference evidence="2" key="1">
    <citation type="submission" date="2022-11" db="UniProtKB">
        <authorList>
            <consortium name="WormBaseParasite"/>
        </authorList>
    </citation>
    <scope>IDENTIFICATION</scope>
</reference>
<organism evidence="1 2">
    <name type="scientific">Panagrolaimus sp. PS1159</name>
    <dbReference type="NCBI Taxonomy" id="55785"/>
    <lineage>
        <taxon>Eukaryota</taxon>
        <taxon>Metazoa</taxon>
        <taxon>Ecdysozoa</taxon>
        <taxon>Nematoda</taxon>
        <taxon>Chromadorea</taxon>
        <taxon>Rhabditida</taxon>
        <taxon>Tylenchina</taxon>
        <taxon>Panagrolaimomorpha</taxon>
        <taxon>Panagrolaimoidea</taxon>
        <taxon>Panagrolaimidae</taxon>
        <taxon>Panagrolaimus</taxon>
    </lineage>
</organism>
<protein>
    <submittedName>
        <fullName evidence="2">G-protein coupled receptors family 1 profile domain-containing protein</fullName>
    </submittedName>
</protein>
<evidence type="ECO:0000313" key="1">
    <source>
        <dbReference type="Proteomes" id="UP000887580"/>
    </source>
</evidence>
<name>A0AC35FDM1_9BILA</name>
<dbReference type="Proteomes" id="UP000887580">
    <property type="component" value="Unplaced"/>
</dbReference>
<accession>A0AC35FDM1</accession>